<dbReference type="Gene3D" id="1.50.10.20">
    <property type="match status" value="4"/>
</dbReference>
<dbReference type="SUPFAM" id="SSF49410">
    <property type="entry name" value="Alpha-macroglobulin receptor domain"/>
    <property type="match status" value="3"/>
</dbReference>
<feature type="domain" description="Alpha-macroglobulin receptor-binding" evidence="13">
    <location>
        <begin position="1234"/>
        <end position="1319"/>
    </location>
</feature>
<evidence type="ECO:0000259" key="12">
    <source>
        <dbReference type="SMART" id="SM01360"/>
    </source>
</evidence>
<feature type="domain" description="Alpha-2-macroglobulin" evidence="12">
    <location>
        <begin position="689"/>
        <end position="779"/>
    </location>
</feature>
<dbReference type="InterPro" id="IPR008930">
    <property type="entry name" value="Terpenoid_cyclase/PrenylTrfase"/>
</dbReference>
<dbReference type="InterPro" id="IPR011625">
    <property type="entry name" value="A2M_N_BRD"/>
</dbReference>
<dbReference type="SUPFAM" id="SSF48239">
    <property type="entry name" value="Terpenoid cyclases/Protein prenyltransferases"/>
    <property type="match status" value="3"/>
</dbReference>
<dbReference type="InterPro" id="IPR050473">
    <property type="entry name" value="A2M/Complement_sys"/>
</dbReference>
<feature type="domain" description="Alpha-2-macroglobulin" evidence="12">
    <location>
        <begin position="2120"/>
        <end position="2210"/>
    </location>
</feature>
<gene>
    <name evidence="14" type="ORF">DUI87_16995</name>
</gene>
<feature type="domain" description="Alpha-2-macroglobulin bait region" evidence="11">
    <location>
        <begin position="3270"/>
        <end position="3420"/>
    </location>
</feature>
<dbReference type="PANTHER" id="PTHR11412">
    <property type="entry name" value="MACROGLOBULIN / COMPLEMENT"/>
    <property type="match status" value="1"/>
</dbReference>
<accession>A0A3M0K4W5</accession>
<feature type="chain" id="PRO_5018277098" description="NTR domain-containing protein" evidence="10">
    <location>
        <begin position="21"/>
        <end position="4243"/>
    </location>
</feature>
<evidence type="ECO:0008006" key="16">
    <source>
        <dbReference type="Google" id="ProtNLM"/>
    </source>
</evidence>
<dbReference type="FunFam" id="2.60.40.1930:FF:000002">
    <property type="entry name" value="PZP, alpha-2-macroglobulin like"/>
    <property type="match status" value="1"/>
</dbReference>
<keyword evidence="8" id="KW-0325">Glycoprotein</keyword>
<dbReference type="InterPro" id="IPR009048">
    <property type="entry name" value="A-macroglobulin_rcpt-bd"/>
</dbReference>
<dbReference type="Pfam" id="PF01835">
    <property type="entry name" value="MG2"/>
    <property type="match status" value="3"/>
</dbReference>
<dbReference type="SMART" id="SM01360">
    <property type="entry name" value="A2M"/>
    <property type="match status" value="3"/>
</dbReference>
<dbReference type="InterPro" id="IPR041555">
    <property type="entry name" value="MG3"/>
</dbReference>
<dbReference type="Pfam" id="PF07677">
    <property type="entry name" value="A2M_recep"/>
    <property type="match status" value="3"/>
</dbReference>
<dbReference type="Gene3D" id="2.20.130.20">
    <property type="match status" value="4"/>
</dbReference>
<evidence type="ECO:0000256" key="2">
    <source>
        <dbReference type="ARBA" id="ARBA00010952"/>
    </source>
</evidence>
<feature type="domain" description="Alpha-macroglobulin receptor-binding" evidence="13">
    <location>
        <begin position="4157"/>
        <end position="4229"/>
    </location>
</feature>
<evidence type="ECO:0000259" key="11">
    <source>
        <dbReference type="SMART" id="SM01359"/>
    </source>
</evidence>
<evidence type="ECO:0000256" key="8">
    <source>
        <dbReference type="ARBA" id="ARBA00023180"/>
    </source>
</evidence>
<evidence type="ECO:0000313" key="14">
    <source>
        <dbReference type="EMBL" id="RMC07521.1"/>
    </source>
</evidence>
<evidence type="ECO:0000256" key="6">
    <source>
        <dbReference type="ARBA" id="ARBA00022900"/>
    </source>
</evidence>
<dbReference type="GO" id="GO:0004867">
    <property type="term" value="F:serine-type endopeptidase inhibitor activity"/>
    <property type="evidence" value="ECO:0007669"/>
    <property type="project" value="UniProtKB-KW"/>
</dbReference>
<reference evidence="14 15" key="1">
    <citation type="submission" date="2018-07" db="EMBL/GenBank/DDBJ databases">
        <title>A high quality draft genome assembly of the barn swallow (H. rustica rustica).</title>
        <authorList>
            <person name="Formenti G."/>
            <person name="Chiara M."/>
            <person name="Poveda L."/>
            <person name="Francoijs K.-J."/>
            <person name="Bonisoli-Alquati A."/>
            <person name="Canova L."/>
            <person name="Gianfranceschi L."/>
            <person name="Horner D.S."/>
            <person name="Saino N."/>
        </authorList>
    </citation>
    <scope>NUCLEOTIDE SEQUENCE [LARGE SCALE GENOMIC DNA]</scope>
    <source>
        <strain evidence="14">Chelidonia</strain>
        <tissue evidence="14">Blood</tissue>
    </source>
</reference>
<dbReference type="OrthoDB" id="9998011at2759"/>
<evidence type="ECO:0000313" key="15">
    <source>
        <dbReference type="Proteomes" id="UP000269221"/>
    </source>
</evidence>
<dbReference type="PANTHER" id="PTHR11412:SF170">
    <property type="entry name" value="OVOSTATIN"/>
    <property type="match status" value="1"/>
</dbReference>
<dbReference type="CDD" id="cd02897">
    <property type="entry name" value="A2M_2"/>
    <property type="match status" value="3"/>
</dbReference>
<dbReference type="STRING" id="333673.A0A3M0K4W5"/>
<dbReference type="SMART" id="SM01361">
    <property type="entry name" value="A2M_recep"/>
    <property type="match status" value="3"/>
</dbReference>
<dbReference type="PROSITE" id="PS00477">
    <property type="entry name" value="ALPHA_2_MACROGLOBULIN"/>
    <property type="match status" value="3"/>
</dbReference>
<dbReference type="InterPro" id="IPR040839">
    <property type="entry name" value="MG4"/>
</dbReference>
<feature type="region of interest" description="Disordered" evidence="9">
    <location>
        <begin position="2522"/>
        <end position="2542"/>
    </location>
</feature>
<keyword evidence="3" id="KW-0964">Secreted</keyword>
<dbReference type="SUPFAM" id="SSF81296">
    <property type="entry name" value="E set domains"/>
    <property type="match status" value="3"/>
</dbReference>
<feature type="compositionally biased region" description="Basic and acidic residues" evidence="9">
    <location>
        <begin position="2526"/>
        <end position="2536"/>
    </location>
</feature>
<keyword evidence="15" id="KW-1185">Reference proteome</keyword>
<evidence type="ECO:0000259" key="13">
    <source>
        <dbReference type="SMART" id="SM01361"/>
    </source>
</evidence>
<dbReference type="InterPro" id="IPR014756">
    <property type="entry name" value="Ig_E-set"/>
</dbReference>
<dbReference type="InterPro" id="IPR013783">
    <property type="entry name" value="Ig-like_fold"/>
</dbReference>
<comment type="similarity">
    <text evidence="2">Belongs to the protease inhibitor I39 (alpha-2-macroglobulin) family.</text>
</comment>
<sequence>MWSRILLGILSLNWFPIVSSETQYVLLVPSVVRSDAPQTACVQLHNLSEPLSLSVVLEYGRVQKTLFEEPMTENDFFKCSEFKVPPATSDPMAFISFSAKGATVDLSERRSVAIQNVGGAVFVQTDKPLYKAGQTVMFRVVTLDTQFRPVQETYPRIIIEDPEQNKIFQWLEVTSKRGIVQLSFPLIPEPILGSYQITVETKSGQKEYQSFRVEEYVLPKFEVTTSGPKTISFFDEEVRVSVCASYTYGQPVQGNAQINVCQQRFYSPLCKQNREKTCEAVTGLLGKDGCLSTVISIKKFQLYRSYAMMYANLNVEGIVTENGTGIQMKAYDYVSVNQENDQVMFTNMDSYYKRGIPYHGEITVTSVDGEPIANSTVLLELNGDYLASYTTDKNGSATFSIDTSNFFDPSFKLTVKQAPDECEDFIWGFDNEPKASFLVRRFYSRTNSFLKIEPVTEELSCGQQQTINVHYVLNREGYSNATHTNFYYVVMTQGKITLSGQKQVSISGGKLQTILLLVLQSIVQLKFSEKQGLPGSKVGLHLDAAANSSCALRAIQSVLLQSGRELSAESVYYQLGGGDLYGYYYNGLKLEDDKPQRCIPSKTIFSDGLYFEPVNVSRDGDVYRIFRDMGLKVFTNSVLRKPVLCNEERSETENYPSQYYGANLKAAAEDVIVGGRGRFSSVRKYFPETWIWELVNTDSRGEVDVSYTVPDTITEWKASAFCVQDDAGFGISSPVSLTAFQPFFVDLTLPYSVTRGEKFNLIANIFNYLNKCVQISAILAQSSDYKAEILSSGGNTATVCANERKTYIWAVSPQKLGKKISEQVSLSLPRNLVQGSARAYFSVIGDILGTALRNLDNLLHMPYGCGEQNMALFTPNIYALDYLNKTGQLTEEIRLRGTGHLSTGYQKQLSYKHRDGSYSSFGLRDRGGSVWLTAFVYKSLEQAKRYIYIDDNVQSQTLIWLASKQKSDGCFENAGSHFNSALKHPVVRSGMNCLETAFNSGVHNLYNQALLAYVYGLAGREERRQFFLEQLDGAAVRAGGSVHWQRENKPPAEHFSHFNSRAPSAEIEMTGYVLLALLNRPRLTPEDLSYISRVVYWLIKQQNPYGGFSSSQDTVVALQALAQYGYLTFSKESLNTVEVHSMETPSKIFQVNDKNRFLLQQASLPTIPGSYSVEVNGTGCVYLQTTLRYNIHLPKKAAGFSLSVRTANVSCTGTYPPKFDLVLSASYTGNRSVSNMAIIDVKMLSGFVPEESSLKKLRYENSIVDRVDIKNNHILFYLQKVSQEEISFSFGVEQSLPVSDIKAVPVHIYDYYETGTGSPFALFGSSVLAVAPQSPLPTPSLLAFGCVVGEVESPEPLQALFSKCQNTERKMWLKFLLAILLWHVTAAKEPEPQYVLIVPAVLQNDSPGQVCLQFLNLNETVSVRVILEYSSVNTTIFKETVTASSGLQCFKFKIPPVHSAPLAFISFSAKGTTISLEERRSVMIWNTDSIVFVQTDKPIYKPGQTVRFRVVALDFNFKPVQEKYPLIAIQDPRGNRILQWQNVTSEVNIIQLEFPLTEEPILGNYKIIVTKKSGDKTNHSFLVEEYVLPKFDATVTAPESLTVLDSEFTVKVCGRPEGLTCFFLMTQFPIKMYKSCLKYQENNFTQKRRVLCIVNTLCKLRSLTIGFVFFLVQLETDGCLSQVFSSNIFELHRTGYMRNLDVKATVIEKGTGLQFTAAQVISITRVMGAIQFENADLHYRRGIPYFGQIKLVDKDNSPISNEVIQLFVNNKNTDNFTTDPNGVAEFSIDTSEMFDPEISLKAVYKTSDHCHYEGWIEPYYPEASLSVQRFYSWTSSFVRIEPLWKALKCGQKRMITVHYVLNTEGYKRIDIMNFYYVGMAKGKIVLTGEVKVNIQAGQNGTFTIPLVVSEKMAPALRLLVYTLHPDKELVADSVQLPVEKCFKNKVHLEFSEKQMHPASNVSLVIEAAANSFCAVRAVDQSVLLLKPETELSMETVYSLHPLQDFRGYVFHGFNLEEDSQEPCVSSDHIFHKGLYYTPVMSGLGPDVYQFLRDMGIKFFTNSKVRQPVVCTSETVRRQPYVVHAGHVASAHHVKSSAEAGREERERRLVLETIREFFPEAWIWDIIPINSTGKASISYTIPDTITKWKASAFCVEELAGFGMSVPATLTALQPFFVDLTLPYSIIRGEDFLLRATVFNYLDQCIKINVSLSDSLDYQAKLISPEDDGCVCAKKRKTYVWNVFPKEIGNVVFSITAETKDDEACGDKAPRSISIDYRDTQIRTLLVEPEGIRREKTQNSLICTEGDIMGSAMQNLHQLLQMPFGCGEQNMVLFAPNIYVLDYLNKTGQLSRELKSKAIGYLASGYQKQLSYKHPDGSYSIFGPRDKEGNTWLTAFVYRSFAQAGRLIYIDDRVQSQTLLWLSSKQKPDGCFRSVGTLFNNALKGGVNDELSLSAYTTIALLEAGHPSLYPVIRNAFFCLETASEKSISEVYTQALMAYAFCLAGKAEKCESFLENLQKSAKGVDGSQHWEQEERSPSDKSPSFLDHAPSAAVEITSYVLLALLYKPNRNKEDLTKASRIVQWIIRQQNPYGGFSSTQDTVIALQALAAYGEATYNSASQNRVKITSKKPFEKTALRYNIHLPEGFFGFLLSVQTSNASCPQDRPEKFDIILVSSYTGKRSSSNMVIIDVKMLSGFVPVKSSLDKIPQKKRKEITFSVEQDFVVTQPKPAPVQIYDYYETESLAKYCPSVPAPPRCLSLFPDGPWPPALISSSPWLFAESSYKEADRAQRAEELQGAGKQQHCLARHDLLCTMGKDKLPSKPNIFLLLLFFLPGNTPLNTEPQYMVLVPFLIHTNSHEKICIQLTYLNESVTLSATLEYLGENRSLIDDVVSEEDVFTCIPFSLPKSNSTSVAFLTVTVTGDTLLFKSRKSVLVKNSESLVFVQTDKPIYKPGQTVQFRIISLDKDFYPLNEKFPFVYVQDPQRNRVYQWQGVELETGFTQLSFPLTSDPIQGSYKIVVQKSFSSHVEHSFSVEEFVLPRFEVLVKVPKMITIKDNELPVSVCGLYTYGKPVPGLVNVQVCRKFSQSASSCYGKEAESVCEEFTRRADARGCVSGVVRTKVFQLLRKGYEMSIEVQGKITEDGTGIEMTGTGSCGITSTMSRISFDLLDHMYKPGIPLFGMVKLVDGTDAPLANETVTIIVGGNKYKENYTTDEQGQSWFSIDTTSFTELSLEIRADHKPELNCYDSDWMTPSYEQATRRVTRSYSNSKSFLKIAPKPETLSCGSSAEIQVHYIFTPEAIGEQKKIVIYYLVMAKGQIVLADTHDLTVNPGDAYGTFRLSFSVEAAIAPVAQMLVYTTSPSGEVIASSEDFQVEMCLPSKVYHLLPLKESQGYSFRDYYLEEDNVNPCVSLDNLSLNGFLYMPISSDGEGDAYEILKELGLKVFTSSKIHKPELCEHYPEHMMERSYSGSISTMNLHGELSYDMAEDAVDGNPMETVRKYFPETWIWDIVSVNSEGKADLEVTIPDTITEWKANAFCTSADTGFGLSPTVSLRAFQPFFVELTMPYSVVRGESFTLKATVFNYLPACIRVSVSLAESTHFLVVPVEKQEGSYCICVNERKTLAWAVTPRSLGQVEFSVTTEALQNQQPCGNYVVETPEKGRKDTVIRQLLVEPEGTEVETTYNSVLCASGESHLFPKTVFAEVEAKDKGGIKEESVSETVSLVLPETVVDGSARAYFSVLGDIMGTAMQNLHQLLQMPFGCGEQNMVLFAPNIYVLDYLNKTGQLSEEVKSKAIGYLVSGYQRQLKYKHRDGSYSTFGPHYGQVGNTWLTAFVLKSFAQARPHIYIEEKHVQDALNWLTQKQKENGCFRSSGALLNNAMKGGVSDEVTLAAYITIALLEIPLPVTHSVVRNALFCLETAANQEENHVYTKALLAYAFALAGNREKRKALLDSLEKEAVRKDGSVHWQRPGKEPEADLPHYRSRAPSAEVEMTAYVLLAHLTSQPAPAQEELSSAALIAKWISSQQNPNGGFSSTQDTVVALQALSLYGAATYAKSGAASKVALRSGGDFQQDFQVDPSNRLLLQRVPLPQVPGEYNVEVSGEGCVYLQTSLRYNVQPTQEAAPFMLHVHTIPEACADSKAHKVFDIGINVSYTGERNVSNMVIVDVKMLSGFVPLKDLSEEGLPTLISRLGRETLSFSFTVERDIPVRGLKPAQVKVYDYYETDEFATQEYSAPCNTEEVDQGND</sequence>
<comment type="caution">
    <text evidence="14">The sequence shown here is derived from an EMBL/GenBank/DDBJ whole genome shotgun (WGS) entry which is preliminary data.</text>
</comment>
<dbReference type="Gene3D" id="2.60.40.10">
    <property type="entry name" value="Immunoglobulins"/>
    <property type="match status" value="6"/>
</dbReference>
<dbReference type="Pfam" id="PF07703">
    <property type="entry name" value="A2M_BRD"/>
    <property type="match status" value="3"/>
</dbReference>
<keyword evidence="4" id="KW-0646">Protease inhibitor</keyword>
<dbReference type="SMART" id="SM01359">
    <property type="entry name" value="A2M_N_2"/>
    <property type="match status" value="3"/>
</dbReference>
<dbReference type="Pfam" id="PF17789">
    <property type="entry name" value="MG4"/>
    <property type="match status" value="3"/>
</dbReference>
<dbReference type="InterPro" id="IPR047565">
    <property type="entry name" value="Alpha-macroglob_thiol-ester_cl"/>
</dbReference>
<feature type="domain" description="Alpha-2-macroglobulin bait region" evidence="11">
    <location>
        <begin position="1838"/>
        <end position="1985"/>
    </location>
</feature>
<dbReference type="GO" id="GO:0005615">
    <property type="term" value="C:extracellular space"/>
    <property type="evidence" value="ECO:0007669"/>
    <property type="project" value="InterPro"/>
</dbReference>
<evidence type="ECO:0000256" key="3">
    <source>
        <dbReference type="ARBA" id="ARBA00022525"/>
    </source>
</evidence>
<dbReference type="FunFam" id="2.60.40.10:FF:000312">
    <property type="entry name" value="Alpha-2-macroglobulin like 1"/>
    <property type="match status" value="1"/>
</dbReference>
<dbReference type="Pfam" id="PF00207">
    <property type="entry name" value="A2M"/>
    <property type="match status" value="3"/>
</dbReference>
<dbReference type="InterPro" id="IPR002890">
    <property type="entry name" value="MG2"/>
</dbReference>
<dbReference type="InterPro" id="IPR036595">
    <property type="entry name" value="A-macroglobulin_rcpt-bd_sf"/>
</dbReference>
<evidence type="ECO:0000256" key="4">
    <source>
        <dbReference type="ARBA" id="ARBA00022690"/>
    </source>
</evidence>
<dbReference type="Gene3D" id="2.60.120.1540">
    <property type="match status" value="2"/>
</dbReference>
<evidence type="ECO:0000256" key="7">
    <source>
        <dbReference type="ARBA" id="ARBA00023157"/>
    </source>
</evidence>
<feature type="signal peptide" evidence="10">
    <location>
        <begin position="1"/>
        <end position="20"/>
    </location>
</feature>
<dbReference type="FunFam" id="2.60.40.1930:FF:000001">
    <property type="entry name" value="CD109 isoform 3"/>
    <property type="match status" value="3"/>
</dbReference>
<dbReference type="Pfam" id="PF17791">
    <property type="entry name" value="MG3"/>
    <property type="match status" value="3"/>
</dbReference>
<protein>
    <recommendedName>
        <fullName evidence="16">NTR domain-containing protein</fullName>
    </recommendedName>
</protein>
<evidence type="ECO:0000256" key="1">
    <source>
        <dbReference type="ARBA" id="ARBA00004613"/>
    </source>
</evidence>
<dbReference type="Pfam" id="PF07678">
    <property type="entry name" value="TED_complement"/>
    <property type="match status" value="4"/>
</dbReference>
<dbReference type="SMART" id="SM01419">
    <property type="entry name" value="Thiol-ester_cl"/>
    <property type="match status" value="3"/>
</dbReference>
<dbReference type="InterPro" id="IPR041813">
    <property type="entry name" value="A2M_TED"/>
</dbReference>
<feature type="domain" description="Alpha-macroglobulin receptor-binding" evidence="13">
    <location>
        <begin position="2681"/>
        <end position="2744"/>
    </location>
</feature>
<evidence type="ECO:0000256" key="9">
    <source>
        <dbReference type="SAM" id="MobiDB-lite"/>
    </source>
</evidence>
<dbReference type="InterPro" id="IPR001599">
    <property type="entry name" value="Macroglobln_a2"/>
</dbReference>
<keyword evidence="6" id="KW-0722">Serine protease inhibitor</keyword>
<name>A0A3M0K4W5_HIRRU</name>
<dbReference type="InterPro" id="IPR019742">
    <property type="entry name" value="MacrogloblnA2_CS"/>
</dbReference>
<dbReference type="Gene3D" id="2.60.40.690">
    <property type="entry name" value="Alpha-macroglobulin, receptor-binding domain"/>
    <property type="match status" value="4"/>
</dbReference>
<comment type="subcellular location">
    <subcellularLocation>
        <location evidence="1">Secreted</location>
    </subcellularLocation>
</comment>
<evidence type="ECO:0000256" key="5">
    <source>
        <dbReference type="ARBA" id="ARBA00022729"/>
    </source>
</evidence>
<dbReference type="Proteomes" id="UP000269221">
    <property type="component" value="Unassembled WGS sequence"/>
</dbReference>
<keyword evidence="5 10" id="KW-0732">Signal</keyword>
<dbReference type="InterPro" id="IPR011626">
    <property type="entry name" value="Alpha-macroglobulin_TED"/>
</dbReference>
<dbReference type="FunFam" id="1.50.10.20:FF:000001">
    <property type="entry name" value="CD109 isoform 1"/>
    <property type="match status" value="2"/>
</dbReference>
<feature type="domain" description="Alpha-2-macroglobulin" evidence="12">
    <location>
        <begin position="3502"/>
        <end position="3592"/>
    </location>
</feature>
<organism evidence="14 15">
    <name type="scientific">Hirundo rustica rustica</name>
    <dbReference type="NCBI Taxonomy" id="333673"/>
    <lineage>
        <taxon>Eukaryota</taxon>
        <taxon>Metazoa</taxon>
        <taxon>Chordata</taxon>
        <taxon>Craniata</taxon>
        <taxon>Vertebrata</taxon>
        <taxon>Euteleostomi</taxon>
        <taxon>Archelosauria</taxon>
        <taxon>Archosauria</taxon>
        <taxon>Dinosauria</taxon>
        <taxon>Saurischia</taxon>
        <taxon>Theropoda</taxon>
        <taxon>Coelurosauria</taxon>
        <taxon>Aves</taxon>
        <taxon>Neognathae</taxon>
        <taxon>Neoaves</taxon>
        <taxon>Telluraves</taxon>
        <taxon>Australaves</taxon>
        <taxon>Passeriformes</taxon>
        <taxon>Sylvioidea</taxon>
        <taxon>Hirundinidae</taxon>
        <taxon>Hirundo</taxon>
    </lineage>
</organism>
<dbReference type="EMBL" id="QRBI01000120">
    <property type="protein sequence ID" value="RMC07521.1"/>
    <property type="molecule type" value="Genomic_DNA"/>
</dbReference>
<keyword evidence="7" id="KW-1015">Disulfide bond</keyword>
<evidence type="ECO:0000256" key="10">
    <source>
        <dbReference type="SAM" id="SignalP"/>
    </source>
</evidence>
<dbReference type="Gene3D" id="2.60.40.1930">
    <property type="match status" value="6"/>
</dbReference>
<proteinExistence type="inferred from homology"/>
<feature type="domain" description="Alpha-2-macroglobulin bait region" evidence="11">
    <location>
        <begin position="450"/>
        <end position="561"/>
    </location>
</feature>
<dbReference type="Gene3D" id="2.60.40.1940">
    <property type="match status" value="2"/>
</dbReference>